<comment type="caution">
    <text evidence="2">The sequence shown here is derived from an EMBL/GenBank/DDBJ whole genome shotgun (WGS) entry which is preliminary data.</text>
</comment>
<organism evidence="2 3">
    <name type="scientific">Brachyspira murdochii</name>
    <dbReference type="NCBI Taxonomy" id="84378"/>
    <lineage>
        <taxon>Bacteria</taxon>
        <taxon>Pseudomonadati</taxon>
        <taxon>Spirochaetota</taxon>
        <taxon>Spirochaetia</taxon>
        <taxon>Brachyspirales</taxon>
        <taxon>Brachyspiraceae</taxon>
        <taxon>Brachyspira</taxon>
    </lineage>
</organism>
<protein>
    <submittedName>
        <fullName evidence="2">Uncharacterized protein</fullName>
    </submittedName>
</protein>
<sequence length="88" mass="10536">MFIKANYIIGDNMEKIYYDFMLLSSIIIFFIIRKTYKSLKAAAFVSKQYGEYTIEIKLYKLLYLLLFLSSFAFLIYSFLEFISFIVKD</sequence>
<feature type="transmembrane region" description="Helical" evidence="1">
    <location>
        <begin position="61"/>
        <end position="86"/>
    </location>
</feature>
<keyword evidence="3" id="KW-1185">Reference proteome</keyword>
<evidence type="ECO:0000313" key="3">
    <source>
        <dbReference type="Proteomes" id="UP000238924"/>
    </source>
</evidence>
<dbReference type="Proteomes" id="UP000238924">
    <property type="component" value="Unassembled WGS sequence"/>
</dbReference>
<keyword evidence="1" id="KW-0812">Transmembrane</keyword>
<evidence type="ECO:0000313" key="2">
    <source>
        <dbReference type="EMBL" id="PPS21665.1"/>
    </source>
</evidence>
<gene>
    <name evidence="2" type="ORF">DJ52_09490</name>
</gene>
<proteinExistence type="predicted"/>
<accession>A0ABX5B309</accession>
<reference evidence="2 3" key="1">
    <citation type="submission" date="2014-04" db="EMBL/GenBank/DDBJ databases">
        <title>Whole genome sequence of 'Brachyspira hampsonii' D13-03603F2.</title>
        <authorList>
            <person name="Patterson A.H."/>
            <person name="Chaban B."/>
            <person name="Fernando C."/>
            <person name="Harding J.C."/>
            <person name="Hill J.E."/>
        </authorList>
    </citation>
    <scope>NUCLEOTIDE SEQUENCE [LARGE SCALE GENOMIC DNA]</scope>
    <source>
        <strain evidence="2 3">D13-03603F2</strain>
    </source>
</reference>
<feature type="transmembrane region" description="Helical" evidence="1">
    <location>
        <begin position="16"/>
        <end position="32"/>
    </location>
</feature>
<name>A0ABX5B309_9SPIR</name>
<keyword evidence="1" id="KW-0472">Membrane</keyword>
<evidence type="ECO:0000256" key="1">
    <source>
        <dbReference type="SAM" id="Phobius"/>
    </source>
</evidence>
<dbReference type="EMBL" id="JJMJ01000149">
    <property type="protein sequence ID" value="PPS21665.1"/>
    <property type="molecule type" value="Genomic_DNA"/>
</dbReference>
<keyword evidence="1" id="KW-1133">Transmembrane helix</keyword>